<keyword evidence="6 9" id="KW-0547">Nucleotide-binding</keyword>
<dbReference type="InterPro" id="IPR001805">
    <property type="entry name" value="Adenokinase"/>
</dbReference>
<dbReference type="InterPro" id="IPR011611">
    <property type="entry name" value="PfkB_dom"/>
</dbReference>
<comment type="subcellular location">
    <subcellularLocation>
        <location evidence="9">Nucleus</location>
    </subcellularLocation>
</comment>
<name>A0A183AP46_9TREM</name>
<dbReference type="WBParaSite" id="ECPE_0000875701-mRNA-1">
    <property type="protein sequence ID" value="ECPE_0000875701-mRNA-1"/>
    <property type="gene ID" value="ECPE_0000875701"/>
</dbReference>
<protein>
    <recommendedName>
        <fullName evidence="3 9">Adenosine kinase</fullName>
        <shortName evidence="9">AK</shortName>
        <ecNumber evidence="3 9">2.7.1.20</ecNumber>
    </recommendedName>
    <alternativeName>
        <fullName evidence="9">Adenosine 5'-phosphotransferase</fullName>
    </alternativeName>
</protein>
<dbReference type="Proteomes" id="UP000272942">
    <property type="component" value="Unassembled WGS sequence"/>
</dbReference>
<keyword evidence="5 9" id="KW-0660">Purine salvage</keyword>
<evidence type="ECO:0000256" key="7">
    <source>
        <dbReference type="ARBA" id="ARBA00022777"/>
    </source>
</evidence>
<dbReference type="InterPro" id="IPR029056">
    <property type="entry name" value="Ribokinase-like"/>
</dbReference>
<evidence type="ECO:0000256" key="1">
    <source>
        <dbReference type="ARBA" id="ARBA00004801"/>
    </source>
</evidence>
<keyword evidence="9" id="KW-0460">Magnesium</keyword>
<evidence type="ECO:0000256" key="6">
    <source>
        <dbReference type="ARBA" id="ARBA00022741"/>
    </source>
</evidence>
<keyword evidence="8 9" id="KW-0067">ATP-binding</keyword>
<dbReference type="GO" id="GO:0005829">
    <property type="term" value="C:cytosol"/>
    <property type="evidence" value="ECO:0007669"/>
    <property type="project" value="TreeGrafter"/>
</dbReference>
<dbReference type="AlphaFoldDB" id="A0A183AP46"/>
<keyword evidence="9" id="KW-0539">Nucleus</keyword>
<keyword evidence="4 9" id="KW-0808">Transferase</keyword>
<keyword evidence="7 9" id="KW-0418">Kinase</keyword>
<proteinExistence type="inferred from homology"/>
<dbReference type="CDD" id="cd01168">
    <property type="entry name" value="adenosine_kinase"/>
    <property type="match status" value="1"/>
</dbReference>
<dbReference type="GO" id="GO:0006166">
    <property type="term" value="P:purine ribonucleoside salvage"/>
    <property type="evidence" value="ECO:0007669"/>
    <property type="project" value="UniProtKB-KW"/>
</dbReference>
<evidence type="ECO:0000256" key="9">
    <source>
        <dbReference type="RuleBase" id="RU368116"/>
    </source>
</evidence>
<accession>A0A183AP46</accession>
<comment type="catalytic activity">
    <reaction evidence="9">
        <text>adenosine + ATP = AMP + ADP + H(+)</text>
        <dbReference type="Rhea" id="RHEA:20824"/>
        <dbReference type="ChEBI" id="CHEBI:15378"/>
        <dbReference type="ChEBI" id="CHEBI:16335"/>
        <dbReference type="ChEBI" id="CHEBI:30616"/>
        <dbReference type="ChEBI" id="CHEBI:456215"/>
        <dbReference type="ChEBI" id="CHEBI:456216"/>
        <dbReference type="EC" id="2.7.1.20"/>
    </reaction>
</comment>
<comment type="function">
    <text evidence="9">ATP dependent phosphorylation of adenosine and other related nucleoside analogs to monophosphate derivatives.</text>
</comment>
<evidence type="ECO:0000313" key="13">
    <source>
        <dbReference type="WBParaSite" id="ECPE_0000875701-mRNA-1"/>
    </source>
</evidence>
<sequence>MERLSQGCVLGVGQPLLDYLTHVGDEIYTKYGLKEDDAVLDNGGHTQLYEELVSQYRVHYEAGGAGLNTIRMIQWLLKKPHACAFIGCVGMDDAADTLREECEKVGVRVKLFRSSHGALTGKCAVLVQDRFRSMVTHLGASKELSLEHLKGNDAWPMIERARFVYTTGYMLNFCQDGLKELARYAHTEGQVFCFNFGAPYVLKYLTDRVDAILPYVDILFCNRAEAKAYAGKHKMQDASVSAIAQHLTSLSRRTGHQNRRIVLITQETDPVIVAVSGDTTISSN</sequence>
<dbReference type="GO" id="GO:0006144">
    <property type="term" value="P:purine nucleobase metabolic process"/>
    <property type="evidence" value="ECO:0007669"/>
    <property type="project" value="TreeGrafter"/>
</dbReference>
<dbReference type="EMBL" id="UZAN01046387">
    <property type="protein sequence ID" value="VDP84098.1"/>
    <property type="molecule type" value="Genomic_DNA"/>
</dbReference>
<dbReference type="Pfam" id="PF00294">
    <property type="entry name" value="PfkB"/>
    <property type="match status" value="1"/>
</dbReference>
<dbReference type="PRINTS" id="PR00989">
    <property type="entry name" value="ADENOKINASE"/>
</dbReference>
<dbReference type="GO" id="GO:0005524">
    <property type="term" value="F:ATP binding"/>
    <property type="evidence" value="ECO:0007669"/>
    <property type="project" value="UniProtKB-UniRule"/>
</dbReference>
<evidence type="ECO:0000259" key="10">
    <source>
        <dbReference type="Pfam" id="PF00294"/>
    </source>
</evidence>
<dbReference type="OrthoDB" id="432447at2759"/>
<evidence type="ECO:0000256" key="4">
    <source>
        <dbReference type="ARBA" id="ARBA00022679"/>
    </source>
</evidence>
<dbReference type="GO" id="GO:0004001">
    <property type="term" value="F:adenosine kinase activity"/>
    <property type="evidence" value="ECO:0007669"/>
    <property type="project" value="UniProtKB-UniRule"/>
</dbReference>
<reference evidence="13" key="1">
    <citation type="submission" date="2016-06" db="UniProtKB">
        <authorList>
            <consortium name="WormBaseParasite"/>
        </authorList>
    </citation>
    <scope>IDENTIFICATION</scope>
</reference>
<evidence type="ECO:0000256" key="8">
    <source>
        <dbReference type="ARBA" id="ARBA00022840"/>
    </source>
</evidence>
<evidence type="ECO:0000256" key="5">
    <source>
        <dbReference type="ARBA" id="ARBA00022726"/>
    </source>
</evidence>
<reference evidence="11 12" key="2">
    <citation type="submission" date="2018-11" db="EMBL/GenBank/DDBJ databases">
        <authorList>
            <consortium name="Pathogen Informatics"/>
        </authorList>
    </citation>
    <scope>NUCLEOTIDE SEQUENCE [LARGE SCALE GENOMIC DNA]</scope>
    <source>
        <strain evidence="11 12">Egypt</strain>
    </source>
</reference>
<dbReference type="GO" id="GO:0005634">
    <property type="term" value="C:nucleus"/>
    <property type="evidence" value="ECO:0007669"/>
    <property type="project" value="UniProtKB-SubCell"/>
</dbReference>
<dbReference type="Gene3D" id="3.30.1110.10">
    <property type="match status" value="1"/>
</dbReference>
<comment type="cofactor">
    <cofactor evidence="9">
        <name>Mg(2+)</name>
        <dbReference type="ChEBI" id="CHEBI:18420"/>
    </cofactor>
    <text evidence="9">Binds 3 Mg(2+) ions per subunit.</text>
</comment>
<comment type="pathway">
    <text evidence="1 9">Purine metabolism; AMP biosynthesis via salvage pathway; AMP from adenosine: step 1/1.</text>
</comment>
<evidence type="ECO:0000256" key="3">
    <source>
        <dbReference type="ARBA" id="ARBA00012119"/>
    </source>
</evidence>
<evidence type="ECO:0000256" key="2">
    <source>
        <dbReference type="ARBA" id="ARBA00010688"/>
    </source>
</evidence>
<evidence type="ECO:0000313" key="11">
    <source>
        <dbReference type="EMBL" id="VDP84098.1"/>
    </source>
</evidence>
<gene>
    <name evidence="11" type="ORF">ECPE_LOCUS8731</name>
</gene>
<comment type="subunit">
    <text evidence="9">Monomer.</text>
</comment>
<comment type="similarity">
    <text evidence="2 9">Belongs to the carbohydrate kinase PfkB family.</text>
</comment>
<feature type="domain" description="Carbohydrate kinase PfkB" evidence="10">
    <location>
        <begin position="30"/>
        <end position="275"/>
    </location>
</feature>
<dbReference type="PANTHER" id="PTHR45769">
    <property type="entry name" value="ADENOSINE KINASE"/>
    <property type="match status" value="1"/>
</dbReference>
<keyword evidence="12" id="KW-1185">Reference proteome</keyword>
<organism evidence="13">
    <name type="scientific">Echinostoma caproni</name>
    <dbReference type="NCBI Taxonomy" id="27848"/>
    <lineage>
        <taxon>Eukaryota</taxon>
        <taxon>Metazoa</taxon>
        <taxon>Spiralia</taxon>
        <taxon>Lophotrochozoa</taxon>
        <taxon>Platyhelminthes</taxon>
        <taxon>Trematoda</taxon>
        <taxon>Digenea</taxon>
        <taxon>Plagiorchiida</taxon>
        <taxon>Echinostomata</taxon>
        <taxon>Echinostomatoidea</taxon>
        <taxon>Echinostomatidae</taxon>
        <taxon>Echinostoma</taxon>
    </lineage>
</organism>
<dbReference type="Gene3D" id="3.40.1190.20">
    <property type="match status" value="1"/>
</dbReference>
<dbReference type="GO" id="GO:0044209">
    <property type="term" value="P:AMP salvage"/>
    <property type="evidence" value="ECO:0007669"/>
    <property type="project" value="UniProtKB-UniRule"/>
</dbReference>
<dbReference type="UniPathway" id="UPA00588">
    <property type="reaction ID" value="UER00659"/>
</dbReference>
<dbReference type="EC" id="2.7.1.20" evidence="3 9"/>
<evidence type="ECO:0000313" key="12">
    <source>
        <dbReference type="Proteomes" id="UP000272942"/>
    </source>
</evidence>
<dbReference type="PANTHER" id="PTHR45769:SF3">
    <property type="entry name" value="ADENOSINE KINASE"/>
    <property type="match status" value="1"/>
</dbReference>
<dbReference type="SUPFAM" id="SSF53613">
    <property type="entry name" value="Ribokinase-like"/>
    <property type="match status" value="1"/>
</dbReference>